<dbReference type="PIRSF" id="PIRSF015604">
    <property type="entry name" value="Odorant/phero_bd"/>
    <property type="match status" value="1"/>
</dbReference>
<dbReference type="PRINTS" id="PR00484">
    <property type="entry name" value="PBPGOBP"/>
</dbReference>
<comment type="similarity">
    <text evidence="1">Belongs to the PBP/GOBP family.</text>
</comment>
<feature type="signal peptide" evidence="4">
    <location>
        <begin position="1"/>
        <end position="20"/>
    </location>
</feature>
<name>A0A345D2V5_9NEOP</name>
<feature type="disulfide bond" evidence="3">
    <location>
        <begin position="70"/>
        <end position="128"/>
    </location>
</feature>
<dbReference type="EMBL" id="MF624766">
    <property type="protein sequence ID" value="AXF80669.1"/>
    <property type="molecule type" value="mRNA"/>
</dbReference>
<dbReference type="CDD" id="cd23992">
    <property type="entry name" value="PBP_GOBP"/>
    <property type="match status" value="1"/>
</dbReference>
<organism evidence="5">
    <name type="scientific">Scirpophaga excerptalis</name>
    <dbReference type="NCBI Taxonomy" id="236802"/>
    <lineage>
        <taxon>Eukaryota</taxon>
        <taxon>Metazoa</taxon>
        <taxon>Ecdysozoa</taxon>
        <taxon>Arthropoda</taxon>
        <taxon>Hexapoda</taxon>
        <taxon>Insecta</taxon>
        <taxon>Pterygota</taxon>
        <taxon>Neoptera</taxon>
        <taxon>Endopterygota</taxon>
        <taxon>Lepidoptera</taxon>
        <taxon>Glossata</taxon>
        <taxon>Ditrysia</taxon>
        <taxon>Pyraloidea</taxon>
        <taxon>Crambidae</taxon>
        <taxon>Schoenobiinae</taxon>
        <taxon>Scirpophaga</taxon>
    </lineage>
</organism>
<sequence>MRLIVGLVTITYLAISGVRCSQDVMKQMTLNFAKLVDLCKKELDLPDTISKDFANFWKEGYEISDRNTGCALMCMASKLELFDPDGKLHHGNTKEFAKSHGADDSMIDQLISLVHKCEAAIPEQTDSCMQVLMVSKCFKAGIHDLNWAPSMEMLLAEVLAEV</sequence>
<reference evidence="5" key="1">
    <citation type="journal article" date="2018" name="Sci. Rep.">
        <title>Molecular characterization and functional differentiation of three pheromone-binding proteins from Tryporyza intacta.</title>
        <authorList>
            <person name="Fang N."/>
            <person name="Hu Y."/>
            <person name="Mao B."/>
            <person name="Bi J."/>
            <person name="Zheng Y."/>
            <person name="Guan C."/>
            <person name="Wang Y."/>
            <person name="Li J."/>
            <person name="Mao Y."/>
            <person name="Ai H."/>
        </authorList>
    </citation>
    <scope>NUCLEOTIDE SEQUENCE</scope>
</reference>
<gene>
    <name evidence="5" type="primary">PBP1</name>
</gene>
<evidence type="ECO:0000256" key="3">
    <source>
        <dbReference type="PIRSR" id="PIRSR015604-1"/>
    </source>
</evidence>
<dbReference type="InterPro" id="IPR006072">
    <property type="entry name" value="Odorant/phero-bd_Lep"/>
</dbReference>
<evidence type="ECO:0000256" key="4">
    <source>
        <dbReference type="SAM" id="SignalP"/>
    </source>
</evidence>
<keyword evidence="2" id="KW-0813">Transport</keyword>
<feature type="disulfide bond" evidence="3">
    <location>
        <begin position="117"/>
        <end position="137"/>
    </location>
</feature>
<dbReference type="GO" id="GO:0005549">
    <property type="term" value="F:odorant binding"/>
    <property type="evidence" value="ECO:0007669"/>
    <property type="project" value="InterPro"/>
</dbReference>
<protein>
    <submittedName>
        <fullName evidence="5">Pheromone-binding protein 1</fullName>
    </submittedName>
</protein>
<evidence type="ECO:0000313" key="5">
    <source>
        <dbReference type="EMBL" id="AXF80669.1"/>
    </source>
</evidence>
<dbReference type="InterPro" id="IPR006170">
    <property type="entry name" value="PBP/GOBP"/>
</dbReference>
<keyword evidence="3" id="KW-1015">Disulfide bond</keyword>
<dbReference type="Gene3D" id="1.10.238.20">
    <property type="entry name" value="Pheromone/general odorant binding protein domain"/>
    <property type="match status" value="1"/>
</dbReference>
<dbReference type="InterPro" id="IPR036728">
    <property type="entry name" value="PBP_GOBP_sf"/>
</dbReference>
<feature type="chain" id="PRO_5016634293" evidence="4">
    <location>
        <begin position="21"/>
        <end position="162"/>
    </location>
</feature>
<proteinExistence type="evidence at transcript level"/>
<accession>A0A345D2V5</accession>
<dbReference type="Pfam" id="PF01395">
    <property type="entry name" value="PBP_GOBP"/>
    <property type="match status" value="1"/>
</dbReference>
<dbReference type="SUPFAM" id="SSF47565">
    <property type="entry name" value="Insect pheromone/odorant-binding proteins"/>
    <property type="match status" value="1"/>
</dbReference>
<keyword evidence="4" id="KW-0732">Signal</keyword>
<evidence type="ECO:0000256" key="2">
    <source>
        <dbReference type="ARBA" id="ARBA00022448"/>
    </source>
</evidence>
<dbReference type="SMART" id="SM00708">
    <property type="entry name" value="PhBP"/>
    <property type="match status" value="1"/>
</dbReference>
<dbReference type="AlphaFoldDB" id="A0A345D2V5"/>
<evidence type="ECO:0000256" key="1">
    <source>
        <dbReference type="ARBA" id="ARBA00008098"/>
    </source>
</evidence>
<feature type="disulfide bond" evidence="3">
    <location>
        <begin position="39"/>
        <end position="74"/>
    </location>
</feature>